<dbReference type="AlphaFoldDB" id="A0A2V3PWG2"/>
<evidence type="ECO:0000313" key="7">
    <source>
        <dbReference type="Proteomes" id="UP000247973"/>
    </source>
</evidence>
<protein>
    <submittedName>
        <fullName evidence="6">Creatinine amidohydrolase</fullName>
    </submittedName>
</protein>
<comment type="similarity">
    <text evidence="5">Belongs to the creatininase superfamily.</text>
</comment>
<sequence length="250" mass="28374">MNKFDILSASYNDIKDQKYDYAVLPWGATEPHNYHLPYLTDCYLAYDTSLDAVKKAYERAEVKGMILPPVPFGSQNPGQFDLPFCLHGRYETQKAILSDIVASLHRQNINKLIIVNGHGGNSFKNMIRDLAIDYPDFLIAATDWFKIVPTKDFFEEAGDHADELETSVLMHYRPELVNLEIAGNGTYTPFKTKTLREGVAWTPRNWSKVSQDTGIGNPHKSTAEKGKKYAEAVTDKLATLFIELIKEEMY</sequence>
<proteinExistence type="inferred from homology"/>
<evidence type="ECO:0000256" key="3">
    <source>
        <dbReference type="ARBA" id="ARBA00022801"/>
    </source>
</evidence>
<evidence type="ECO:0000256" key="2">
    <source>
        <dbReference type="ARBA" id="ARBA00022723"/>
    </source>
</evidence>
<keyword evidence="3 6" id="KW-0378">Hydrolase</keyword>
<dbReference type="GO" id="GO:0009231">
    <property type="term" value="P:riboflavin biosynthetic process"/>
    <property type="evidence" value="ECO:0007669"/>
    <property type="project" value="TreeGrafter"/>
</dbReference>
<dbReference type="InterPro" id="IPR024087">
    <property type="entry name" value="Creatininase-like_sf"/>
</dbReference>
<dbReference type="InterPro" id="IPR003785">
    <property type="entry name" value="Creatininase/forma_Hydrolase"/>
</dbReference>
<dbReference type="Proteomes" id="UP000247973">
    <property type="component" value="Unassembled WGS sequence"/>
</dbReference>
<dbReference type="Pfam" id="PF02633">
    <property type="entry name" value="Creatininase"/>
    <property type="match status" value="1"/>
</dbReference>
<evidence type="ECO:0000313" key="6">
    <source>
        <dbReference type="EMBL" id="PXV68918.1"/>
    </source>
</evidence>
<dbReference type="GO" id="GO:0046872">
    <property type="term" value="F:metal ion binding"/>
    <property type="evidence" value="ECO:0007669"/>
    <property type="project" value="UniProtKB-KW"/>
</dbReference>
<keyword evidence="7" id="KW-1185">Reference proteome</keyword>
<name>A0A2V3PWG2_9BACT</name>
<dbReference type="PANTHER" id="PTHR35005">
    <property type="entry name" value="3-DEHYDRO-SCYLLO-INOSOSE HYDROLASE"/>
    <property type="match status" value="1"/>
</dbReference>
<accession>A0A2V3PWG2</accession>
<dbReference type="EMBL" id="QICL01000001">
    <property type="protein sequence ID" value="PXV68918.1"/>
    <property type="molecule type" value="Genomic_DNA"/>
</dbReference>
<comment type="cofactor">
    <cofactor evidence="1">
        <name>Zn(2+)</name>
        <dbReference type="ChEBI" id="CHEBI:29105"/>
    </cofactor>
</comment>
<keyword evidence="2" id="KW-0479">Metal-binding</keyword>
<reference evidence="6 7" key="1">
    <citation type="submission" date="2018-03" db="EMBL/GenBank/DDBJ databases">
        <title>Genomic Encyclopedia of Archaeal and Bacterial Type Strains, Phase II (KMG-II): from individual species to whole genera.</title>
        <authorList>
            <person name="Goeker M."/>
        </authorList>
    </citation>
    <scope>NUCLEOTIDE SEQUENCE [LARGE SCALE GENOMIC DNA]</scope>
    <source>
        <strain evidence="6 7">DSM 100214</strain>
    </source>
</reference>
<organism evidence="6 7">
    <name type="scientific">Dysgonomonas alginatilytica</name>
    <dbReference type="NCBI Taxonomy" id="1605892"/>
    <lineage>
        <taxon>Bacteria</taxon>
        <taxon>Pseudomonadati</taxon>
        <taxon>Bacteroidota</taxon>
        <taxon>Bacteroidia</taxon>
        <taxon>Bacteroidales</taxon>
        <taxon>Dysgonomonadaceae</taxon>
        <taxon>Dysgonomonas</taxon>
    </lineage>
</organism>
<dbReference type="PANTHER" id="PTHR35005:SF1">
    <property type="entry name" value="2-AMINO-5-FORMYLAMINO-6-RIBOSYLAMINOPYRIMIDIN-4(3H)-ONE 5'-MONOPHOSPHATE DEFORMYLASE"/>
    <property type="match status" value="1"/>
</dbReference>
<keyword evidence="4" id="KW-0862">Zinc</keyword>
<gene>
    <name evidence="6" type="ORF">CLV62_101184</name>
</gene>
<dbReference type="RefSeq" id="WP_170119981.1">
    <property type="nucleotide sequence ID" value="NZ_QICL01000001.1"/>
</dbReference>
<comment type="caution">
    <text evidence="6">The sequence shown here is derived from an EMBL/GenBank/DDBJ whole genome shotgun (WGS) entry which is preliminary data.</text>
</comment>
<dbReference type="Gene3D" id="3.40.50.10310">
    <property type="entry name" value="Creatininase"/>
    <property type="match status" value="1"/>
</dbReference>
<dbReference type="GO" id="GO:0016811">
    <property type="term" value="F:hydrolase activity, acting on carbon-nitrogen (but not peptide) bonds, in linear amides"/>
    <property type="evidence" value="ECO:0007669"/>
    <property type="project" value="TreeGrafter"/>
</dbReference>
<evidence type="ECO:0000256" key="5">
    <source>
        <dbReference type="ARBA" id="ARBA00024029"/>
    </source>
</evidence>
<dbReference type="SUPFAM" id="SSF102215">
    <property type="entry name" value="Creatininase"/>
    <property type="match status" value="1"/>
</dbReference>
<evidence type="ECO:0000256" key="4">
    <source>
        <dbReference type="ARBA" id="ARBA00022833"/>
    </source>
</evidence>
<evidence type="ECO:0000256" key="1">
    <source>
        <dbReference type="ARBA" id="ARBA00001947"/>
    </source>
</evidence>